<evidence type="ECO:0000313" key="1">
    <source>
        <dbReference type="EMBL" id="KNZ54783.1"/>
    </source>
</evidence>
<dbReference type="VEuPathDB" id="FungiDB:VP01_2856g3"/>
<reference evidence="1 2" key="1">
    <citation type="submission" date="2015-08" db="EMBL/GenBank/DDBJ databases">
        <title>Next Generation Sequencing and Analysis of the Genome of Puccinia sorghi L Schw, the Causal Agent of Maize Common Rust.</title>
        <authorList>
            <person name="Rochi L."/>
            <person name="Burguener G."/>
            <person name="Darino M."/>
            <person name="Turjanski A."/>
            <person name="Kreff E."/>
            <person name="Dieguez M.J."/>
            <person name="Sacco F."/>
        </authorList>
    </citation>
    <scope>NUCLEOTIDE SEQUENCE [LARGE SCALE GENOMIC DNA]</scope>
    <source>
        <strain evidence="1 2">RO10H11247</strain>
    </source>
</reference>
<dbReference type="EMBL" id="LAVV01007786">
    <property type="protein sequence ID" value="KNZ54783.1"/>
    <property type="molecule type" value="Genomic_DNA"/>
</dbReference>
<evidence type="ECO:0000313" key="2">
    <source>
        <dbReference type="Proteomes" id="UP000037035"/>
    </source>
</evidence>
<proteinExistence type="predicted"/>
<dbReference type="AlphaFoldDB" id="A0A0L6V1Y9"/>
<keyword evidence="2" id="KW-1185">Reference proteome</keyword>
<name>A0A0L6V1Y9_9BASI</name>
<organism evidence="1 2">
    <name type="scientific">Puccinia sorghi</name>
    <dbReference type="NCBI Taxonomy" id="27349"/>
    <lineage>
        <taxon>Eukaryota</taxon>
        <taxon>Fungi</taxon>
        <taxon>Dikarya</taxon>
        <taxon>Basidiomycota</taxon>
        <taxon>Pucciniomycotina</taxon>
        <taxon>Pucciniomycetes</taxon>
        <taxon>Pucciniales</taxon>
        <taxon>Pucciniaceae</taxon>
        <taxon>Puccinia</taxon>
    </lineage>
</organism>
<gene>
    <name evidence="1" type="ORF">VP01_2856g3</name>
</gene>
<protein>
    <submittedName>
        <fullName evidence="1">Uncharacterized protein</fullName>
    </submittedName>
</protein>
<comment type="caution">
    <text evidence="1">The sequence shown here is derived from an EMBL/GenBank/DDBJ whole genome shotgun (WGS) entry which is preliminary data.</text>
</comment>
<dbReference type="Proteomes" id="UP000037035">
    <property type="component" value="Unassembled WGS sequence"/>
</dbReference>
<sequence>MLGQILGISNNPLCYLSLMATIRYTMKSWSTQKVNQEVWNENLTLCRDFHERLYSEIEKQFHISHYYC</sequence>
<accession>A0A0L6V1Y9</accession>